<dbReference type="Gene3D" id="3.40.190.10">
    <property type="entry name" value="Periplasmic binding protein-like II"/>
    <property type="match status" value="1"/>
</dbReference>
<dbReference type="PIRSF" id="PIRSF017082">
    <property type="entry name" value="YflP"/>
    <property type="match status" value="1"/>
</dbReference>
<dbReference type="CDD" id="cd07012">
    <property type="entry name" value="PBP2_Bug_TTT"/>
    <property type="match status" value="1"/>
</dbReference>
<feature type="chain" id="PRO_5045562451" evidence="2">
    <location>
        <begin position="30"/>
        <end position="332"/>
    </location>
</feature>
<dbReference type="EMBL" id="JAFIRR010000268">
    <property type="protein sequence ID" value="MCO6419992.1"/>
    <property type="molecule type" value="Genomic_DNA"/>
</dbReference>
<protein>
    <submittedName>
        <fullName evidence="3">Tripartite tricarboxylate transporter substrate binding protein</fullName>
    </submittedName>
</protein>
<dbReference type="Proteomes" id="UP001523392">
    <property type="component" value="Unassembled WGS sequence"/>
</dbReference>
<feature type="signal peptide" evidence="2">
    <location>
        <begin position="1"/>
        <end position="29"/>
    </location>
</feature>
<dbReference type="PANTHER" id="PTHR42928:SF5">
    <property type="entry name" value="BLR1237 PROTEIN"/>
    <property type="match status" value="1"/>
</dbReference>
<dbReference type="Pfam" id="PF03401">
    <property type="entry name" value="TctC"/>
    <property type="match status" value="1"/>
</dbReference>
<dbReference type="Gene3D" id="3.40.190.150">
    <property type="entry name" value="Bordetella uptake gene, domain 1"/>
    <property type="match status" value="1"/>
</dbReference>
<dbReference type="InterPro" id="IPR006311">
    <property type="entry name" value="TAT_signal"/>
</dbReference>
<dbReference type="InterPro" id="IPR042100">
    <property type="entry name" value="Bug_dom1"/>
</dbReference>
<dbReference type="InterPro" id="IPR005064">
    <property type="entry name" value="BUG"/>
</dbReference>
<evidence type="ECO:0000256" key="1">
    <source>
        <dbReference type="ARBA" id="ARBA00006987"/>
    </source>
</evidence>
<comment type="similarity">
    <text evidence="1">Belongs to the UPF0065 (bug) family.</text>
</comment>
<keyword evidence="2" id="KW-0732">Signal</keyword>
<dbReference type="SUPFAM" id="SSF53850">
    <property type="entry name" value="Periplasmic binding protein-like II"/>
    <property type="match status" value="1"/>
</dbReference>
<dbReference type="RefSeq" id="WP_252956661.1">
    <property type="nucleotide sequence ID" value="NZ_JAFIRR010000268.1"/>
</dbReference>
<organism evidence="3 4">
    <name type="scientific">Siccirubricoccus soli</name>
    <dbReference type="NCBI Taxonomy" id="2899147"/>
    <lineage>
        <taxon>Bacteria</taxon>
        <taxon>Pseudomonadati</taxon>
        <taxon>Pseudomonadota</taxon>
        <taxon>Alphaproteobacteria</taxon>
        <taxon>Acetobacterales</taxon>
        <taxon>Roseomonadaceae</taxon>
        <taxon>Siccirubricoccus</taxon>
    </lineage>
</organism>
<evidence type="ECO:0000313" key="3">
    <source>
        <dbReference type="EMBL" id="MCO6419992.1"/>
    </source>
</evidence>
<gene>
    <name evidence="3" type="ORF">JYK14_28075</name>
</gene>
<comment type="caution">
    <text evidence="3">The sequence shown here is derived from an EMBL/GenBank/DDBJ whole genome shotgun (WGS) entry which is preliminary data.</text>
</comment>
<name>A0ABT1DDJ0_9PROT</name>
<dbReference type="PANTHER" id="PTHR42928">
    <property type="entry name" value="TRICARBOXYLATE-BINDING PROTEIN"/>
    <property type="match status" value="1"/>
</dbReference>
<accession>A0ABT1DDJ0</accession>
<sequence>MFTRRALGAGLAGLAAPLAAPGLVRPALAQAPAAWPGDRPIEVVVPYPPGGGVDVMTRLLMPLVGQQLGGARMVVTNRAGASGQLGFELTFHAPADGYLLCAVSAPVLQAIPLERAARYRTLEFTFLANAVEDANVVLVLANSPLTSLADLAAAAKARPGGLSYGSTGVGSDDHIAMLAFEAGAGLPPMVHVPFNGAAPSIQALLGGHIDLLVANASDGLALRREGQVRYLGQASVERWSALADVPTFREQGFDVLMSATRGFVAPPGLPAPIRTRLEAAFTAVFADPGFRREAERMGMPLRPLVGGAYASMAAETEAALRQLWQVRPWKEG</sequence>
<evidence type="ECO:0000313" key="4">
    <source>
        <dbReference type="Proteomes" id="UP001523392"/>
    </source>
</evidence>
<evidence type="ECO:0000256" key="2">
    <source>
        <dbReference type="SAM" id="SignalP"/>
    </source>
</evidence>
<keyword evidence="4" id="KW-1185">Reference proteome</keyword>
<proteinExistence type="inferred from homology"/>
<dbReference type="PROSITE" id="PS51318">
    <property type="entry name" value="TAT"/>
    <property type="match status" value="1"/>
</dbReference>
<reference evidence="3 4" key="1">
    <citation type="submission" date="2021-12" db="EMBL/GenBank/DDBJ databases">
        <title>Siccirubricoccus leaddurans sp. nov., a high concentration Zn2+ tolerance bacterium.</title>
        <authorList>
            <person name="Cao Y."/>
        </authorList>
    </citation>
    <scope>NUCLEOTIDE SEQUENCE [LARGE SCALE GENOMIC DNA]</scope>
    <source>
        <strain evidence="3 4">KC 17139</strain>
    </source>
</reference>